<evidence type="ECO:0000313" key="1">
    <source>
        <dbReference type="EMBL" id="AFL76590.1"/>
    </source>
</evidence>
<dbReference type="KEGG" id="afd:Alfi_0180"/>
<accession>I3YHX2</accession>
<reference evidence="2" key="1">
    <citation type="journal article" date="2013" name="Stand. Genomic Sci.">
        <title>Complete genome sequence of the bile-resistant pigment-producing anaerobe Alistipes finegoldii type strain (AHN2437(T)).</title>
        <authorList>
            <person name="Mavromatis K."/>
            <person name="Stackebrandt E."/>
            <person name="Munk C."/>
            <person name="Lapidus A."/>
            <person name="Nolan M."/>
            <person name="Lucas S."/>
            <person name="Hammon N."/>
            <person name="Deshpande S."/>
            <person name="Cheng J.F."/>
            <person name="Tapia R."/>
            <person name="Goodwin L.A."/>
            <person name="Pitluck S."/>
            <person name="Liolios K."/>
            <person name="Pagani I."/>
            <person name="Ivanova N."/>
            <person name="Mikhailova N."/>
            <person name="Huntemann M."/>
            <person name="Pati A."/>
            <person name="Chen A."/>
            <person name="Palaniappan K."/>
            <person name="Land M."/>
            <person name="Hauser L."/>
            <person name="Rohde M."/>
            <person name="Gronow S."/>
            <person name="Goker M."/>
            <person name="Detter J.C."/>
            <person name="Bristow J."/>
            <person name="Eisen J.A."/>
            <person name="Markowitz V."/>
            <person name="Hugenholtz P."/>
            <person name="Kyrpides N.C."/>
            <person name="Klenk H.P."/>
            <person name="Woyke T."/>
        </authorList>
    </citation>
    <scope>NUCLEOTIDE SEQUENCE</scope>
    <source>
        <strain evidence="2">DSM 17242 / JCM 16770 / AHN 2437 / CCUG 46020 / CIP 107999</strain>
    </source>
</reference>
<protein>
    <submittedName>
        <fullName evidence="1">Uncharacterized protein</fullName>
    </submittedName>
</protein>
<gene>
    <name evidence="1" type="ordered locus">Alfi_0180</name>
</gene>
<proteinExistence type="predicted"/>
<dbReference type="Proteomes" id="UP000006052">
    <property type="component" value="Chromosome"/>
</dbReference>
<dbReference type="HOGENOM" id="CLU_2353654_0_0_10"/>
<evidence type="ECO:0000313" key="2">
    <source>
        <dbReference type="Proteomes" id="UP000006052"/>
    </source>
</evidence>
<dbReference type="EMBL" id="CP003274">
    <property type="protein sequence ID" value="AFL76590.1"/>
    <property type="molecule type" value="Genomic_DNA"/>
</dbReference>
<dbReference type="STRING" id="679935.Alfi_0180"/>
<dbReference type="RefSeq" id="WP_014774398.1">
    <property type="nucleotide sequence ID" value="NC_018011.1"/>
</dbReference>
<dbReference type="AlphaFoldDB" id="I3YHX2"/>
<organism evidence="1 2">
    <name type="scientific">Alistipes finegoldii (strain DSM 17242 / JCM 16770 / CCUG 46020 / CIP 107999 / KCTC 15236 / AHN 2437)</name>
    <dbReference type="NCBI Taxonomy" id="679935"/>
    <lineage>
        <taxon>Bacteria</taxon>
        <taxon>Pseudomonadati</taxon>
        <taxon>Bacteroidota</taxon>
        <taxon>Bacteroidia</taxon>
        <taxon>Bacteroidales</taxon>
        <taxon>Rikenellaceae</taxon>
        <taxon>Alistipes</taxon>
    </lineage>
</organism>
<name>I3YHX2_ALIFI</name>
<sequence>MKAIRIFFERIAKMIFTPDGYVVDICLFKQRDTWESRWFSVKFSNRKAAKQWMQKVIDRFENHPAYPLNMVLLVAVYTKCQLNEVLDDHYCVVPDC</sequence>